<dbReference type="SUPFAM" id="SSF56801">
    <property type="entry name" value="Acetyl-CoA synthetase-like"/>
    <property type="match status" value="1"/>
</dbReference>
<dbReference type="InterPro" id="IPR020806">
    <property type="entry name" value="PKS_PP-bd"/>
</dbReference>
<evidence type="ECO:0000256" key="3">
    <source>
        <dbReference type="ARBA" id="ARBA00022553"/>
    </source>
</evidence>
<dbReference type="Gene3D" id="3.30.559.30">
    <property type="entry name" value="Nonribosomal peptide synthetase, condensation domain"/>
    <property type="match status" value="1"/>
</dbReference>
<feature type="domain" description="Carrier" evidence="4">
    <location>
        <begin position="999"/>
        <end position="1074"/>
    </location>
</feature>
<evidence type="ECO:0000259" key="4">
    <source>
        <dbReference type="PROSITE" id="PS50075"/>
    </source>
</evidence>
<dbReference type="PROSITE" id="PS00455">
    <property type="entry name" value="AMP_BINDING"/>
    <property type="match status" value="1"/>
</dbReference>
<dbReference type="InterPro" id="IPR009081">
    <property type="entry name" value="PP-bd_ACP"/>
</dbReference>
<dbReference type="Gene3D" id="3.30.559.10">
    <property type="entry name" value="Chloramphenicol acetyltransferase-like domain"/>
    <property type="match status" value="1"/>
</dbReference>
<dbReference type="InterPro" id="IPR045851">
    <property type="entry name" value="AMP-bd_C_sf"/>
</dbReference>
<keyword evidence="3" id="KW-0597">Phosphoprotein</keyword>
<dbReference type="PANTHER" id="PTHR45527:SF1">
    <property type="entry name" value="FATTY ACID SYNTHASE"/>
    <property type="match status" value="1"/>
</dbReference>
<comment type="cofactor">
    <cofactor evidence="1">
        <name>pantetheine 4'-phosphate</name>
        <dbReference type="ChEBI" id="CHEBI:47942"/>
    </cofactor>
</comment>
<dbReference type="CDD" id="cd17646">
    <property type="entry name" value="A_NRPS_AB3403-like"/>
    <property type="match status" value="1"/>
</dbReference>
<gene>
    <name evidence="5" type="ORF">GCM10009663_28440</name>
</gene>
<proteinExistence type="predicted"/>
<dbReference type="PROSITE" id="PS00012">
    <property type="entry name" value="PHOSPHOPANTETHEINE"/>
    <property type="match status" value="1"/>
</dbReference>
<evidence type="ECO:0000313" key="6">
    <source>
        <dbReference type="Proteomes" id="UP001499987"/>
    </source>
</evidence>
<dbReference type="SUPFAM" id="SSF52777">
    <property type="entry name" value="CoA-dependent acyltransferases"/>
    <property type="match status" value="2"/>
</dbReference>
<dbReference type="InterPro" id="IPR010071">
    <property type="entry name" value="AA_adenyl_dom"/>
</dbReference>
<evidence type="ECO:0000256" key="2">
    <source>
        <dbReference type="ARBA" id="ARBA00022450"/>
    </source>
</evidence>
<dbReference type="Gene3D" id="2.30.38.10">
    <property type="entry name" value="Luciferase, Domain 3"/>
    <property type="match status" value="1"/>
</dbReference>
<evidence type="ECO:0000313" key="5">
    <source>
        <dbReference type="EMBL" id="GAA1083442.1"/>
    </source>
</evidence>
<organism evidence="5 6">
    <name type="scientific">Kitasatospora arboriphila</name>
    <dbReference type="NCBI Taxonomy" id="258052"/>
    <lineage>
        <taxon>Bacteria</taxon>
        <taxon>Bacillati</taxon>
        <taxon>Actinomycetota</taxon>
        <taxon>Actinomycetes</taxon>
        <taxon>Kitasatosporales</taxon>
        <taxon>Streptomycetaceae</taxon>
        <taxon>Kitasatospora</taxon>
    </lineage>
</organism>
<dbReference type="NCBIfam" id="TIGR01733">
    <property type="entry name" value="AA-adenyl-dom"/>
    <property type="match status" value="1"/>
</dbReference>
<evidence type="ECO:0000256" key="1">
    <source>
        <dbReference type="ARBA" id="ARBA00001957"/>
    </source>
</evidence>
<name>A0ABP4E055_9ACTN</name>
<dbReference type="SMART" id="SM00823">
    <property type="entry name" value="PKS_PP"/>
    <property type="match status" value="1"/>
</dbReference>
<dbReference type="InterPro" id="IPR006162">
    <property type="entry name" value="Ppantetheine_attach_site"/>
</dbReference>
<dbReference type="PROSITE" id="PS50075">
    <property type="entry name" value="CARRIER"/>
    <property type="match status" value="1"/>
</dbReference>
<dbReference type="InterPro" id="IPR001242">
    <property type="entry name" value="Condensation_dom"/>
</dbReference>
<dbReference type="CDD" id="cd19531">
    <property type="entry name" value="LCL_NRPS-like"/>
    <property type="match status" value="1"/>
</dbReference>
<protein>
    <recommendedName>
        <fullName evidence="4">Carrier domain-containing protein</fullName>
    </recommendedName>
</protein>
<dbReference type="Pfam" id="PF00501">
    <property type="entry name" value="AMP-binding"/>
    <property type="match status" value="1"/>
</dbReference>
<dbReference type="InterPro" id="IPR025110">
    <property type="entry name" value="AMP-bd_C"/>
</dbReference>
<dbReference type="PANTHER" id="PTHR45527">
    <property type="entry name" value="NONRIBOSOMAL PEPTIDE SYNTHETASE"/>
    <property type="match status" value="1"/>
</dbReference>
<dbReference type="Pfam" id="PF00550">
    <property type="entry name" value="PP-binding"/>
    <property type="match status" value="1"/>
</dbReference>
<dbReference type="Proteomes" id="UP001499987">
    <property type="component" value="Unassembled WGS sequence"/>
</dbReference>
<keyword evidence="2" id="KW-0596">Phosphopantetheine</keyword>
<dbReference type="InterPro" id="IPR020845">
    <property type="entry name" value="AMP-binding_CS"/>
</dbReference>
<dbReference type="InterPro" id="IPR036736">
    <property type="entry name" value="ACP-like_sf"/>
</dbReference>
<dbReference type="InterPro" id="IPR029058">
    <property type="entry name" value="AB_hydrolase_fold"/>
</dbReference>
<dbReference type="Gene3D" id="3.40.50.980">
    <property type="match status" value="2"/>
</dbReference>
<dbReference type="EMBL" id="BAAALD010000022">
    <property type="protein sequence ID" value="GAA1083442.1"/>
    <property type="molecule type" value="Genomic_DNA"/>
</dbReference>
<dbReference type="RefSeq" id="WP_344623949.1">
    <property type="nucleotide sequence ID" value="NZ_BAAALD010000022.1"/>
</dbReference>
<keyword evidence="6" id="KW-1185">Reference proteome</keyword>
<dbReference type="Gene3D" id="3.30.300.30">
    <property type="match status" value="1"/>
</dbReference>
<sequence length="1097" mass="116743">MDGIEELLAGLDPQQRQALLDQLEAADAPPGPAEAPAPLSPGQRRLWFLHRLEPGNPAYHICHQVDWPGELDTDALAAALGDLAERHEALRTRYTAEGEDLRPVVDPPAAVPVRTVDLTALPAAEAERELAATARAEADLPFDLENGPVLRATAVLLPGGGARVVLAQHHINSDGWSVDVLLDELWQAYRARSAGRAPEFGGQPGQYREFAAWQQERAGSGAVAADLAWWRSELASGVEPLELPVDGPRAAGRGRGAVLRRTLPADLTAALEALGRSAGSTLFMTALAGFQALLHRWTGSPRVPVAVPVSGRGRPEFESAAGFFLNTLLLQADLSADPAFTDLLGQVRERVLGAFEHQEAPFERLVEELAPGRGGRSPLTPVLFAFNAHPAGDEPGPLRARTAEVDTSGARAELCVVLEAGADGGLRIAYEYDRDLFEQATVERLHGHLGRLLAGAAADPALPVSRLPLLTGEEERQLAAWNATGLELPAVATVADLVAQQADRTPDAVALVRGGEQVGYRELDRRANRLAHRLVALGVRPGDRVGVLLERSPALVTALLAVLRAGAAYVPLDPSYPADRLGYVLADAEVSVLIGTAELASRLEGPLPALVEPGEDAGFPTTAPEIGRDGADPAYVLYTSGSTGRPKGVVNTHAGLLNHTVWLRDAFAVDGRDRVLQKTPIGFDVSLWELLVPLTAGAALVLAEPDGHRDPRYLAEVIEQQRITVVHFVPSMLQVFLDGAEPDALRGVRQLLCSGETLPGELVRRCRAAGITAPIDNLYGPTEAAVHVTRWTCTPEDTAGVPIGHPVANTQLHVLDAHGSPVPVGRPGELYLGGVQVAAGYWGRPDLTGERFLPDPFSADPAARLYRTGDLVRRRPDGALEHLGRLDHQVKLRGLRIELGEIEAVLTGHPAVAEAVVLLREDTPGEPRLVAYWVPAPGGPGEPAEDAVRAHLARLLPGYMVPAALVALAALPLSANGKTDRKALAEAPAPAVRTAGYEAPRDEVEQTLAGLYGELLGRDRVGIRDDFFELGGHSLLATRLAARIRRDFGVDLPLRDLFDAPTVEALAVRVVEAVLGGLDEDQLDAVLSADTDRAPGT</sequence>
<reference evidence="6" key="1">
    <citation type="journal article" date="2019" name="Int. J. Syst. Evol. Microbiol.">
        <title>The Global Catalogue of Microorganisms (GCM) 10K type strain sequencing project: providing services to taxonomists for standard genome sequencing and annotation.</title>
        <authorList>
            <consortium name="The Broad Institute Genomics Platform"/>
            <consortium name="The Broad Institute Genome Sequencing Center for Infectious Disease"/>
            <person name="Wu L."/>
            <person name="Ma J."/>
        </authorList>
    </citation>
    <scope>NUCLEOTIDE SEQUENCE [LARGE SCALE GENOMIC DNA]</scope>
    <source>
        <strain evidence="6">JCM 13002</strain>
    </source>
</reference>
<dbReference type="InterPro" id="IPR023213">
    <property type="entry name" value="CAT-like_dom_sf"/>
</dbReference>
<dbReference type="Gene3D" id="3.40.50.1820">
    <property type="entry name" value="alpha/beta hydrolase"/>
    <property type="match status" value="1"/>
</dbReference>
<accession>A0ABP4E055</accession>
<dbReference type="SUPFAM" id="SSF47336">
    <property type="entry name" value="ACP-like"/>
    <property type="match status" value="1"/>
</dbReference>
<dbReference type="InterPro" id="IPR000873">
    <property type="entry name" value="AMP-dep_synth/lig_dom"/>
</dbReference>
<dbReference type="Pfam" id="PF00668">
    <property type="entry name" value="Condensation"/>
    <property type="match status" value="1"/>
</dbReference>
<dbReference type="Pfam" id="PF13193">
    <property type="entry name" value="AMP-binding_C"/>
    <property type="match status" value="1"/>
</dbReference>
<comment type="caution">
    <text evidence="5">The sequence shown here is derived from an EMBL/GenBank/DDBJ whole genome shotgun (WGS) entry which is preliminary data.</text>
</comment>